<comment type="caution">
    <text evidence="2">The sequence shown here is derived from an EMBL/GenBank/DDBJ whole genome shotgun (WGS) entry which is preliminary data.</text>
</comment>
<accession>A0ABS1JG10</accession>
<dbReference type="EMBL" id="JAEQNB010000009">
    <property type="protein sequence ID" value="MBL0389230.1"/>
    <property type="molecule type" value="Genomic_DNA"/>
</dbReference>
<proteinExistence type="predicted"/>
<evidence type="ECO:0000313" key="3">
    <source>
        <dbReference type="Proteomes" id="UP000602284"/>
    </source>
</evidence>
<dbReference type="Proteomes" id="UP000602284">
    <property type="component" value="Unassembled WGS sequence"/>
</dbReference>
<reference evidence="2 3" key="1">
    <citation type="submission" date="2021-01" db="EMBL/GenBank/DDBJ databases">
        <title>Tumebacillus sp. strain ITR2 16S ribosomal RNA gene Genome sequencing and assembly.</title>
        <authorList>
            <person name="Kang M."/>
        </authorList>
    </citation>
    <scope>NUCLEOTIDE SEQUENCE [LARGE SCALE GENOMIC DNA]</scope>
    <source>
        <strain evidence="2 3">ITR2</strain>
    </source>
</reference>
<evidence type="ECO:0000256" key="1">
    <source>
        <dbReference type="SAM" id="MobiDB-lite"/>
    </source>
</evidence>
<keyword evidence="3" id="KW-1185">Reference proteome</keyword>
<feature type="compositionally biased region" description="Polar residues" evidence="1">
    <location>
        <begin position="1"/>
        <end position="25"/>
    </location>
</feature>
<feature type="region of interest" description="Disordered" evidence="1">
    <location>
        <begin position="1"/>
        <end position="28"/>
    </location>
</feature>
<dbReference type="RefSeq" id="WP_201638228.1">
    <property type="nucleotide sequence ID" value="NZ_JAEQNB010000009.1"/>
</dbReference>
<organism evidence="2 3">
    <name type="scientific">Tumebacillus amylolyticus</name>
    <dbReference type="NCBI Taxonomy" id="2801339"/>
    <lineage>
        <taxon>Bacteria</taxon>
        <taxon>Bacillati</taxon>
        <taxon>Bacillota</taxon>
        <taxon>Bacilli</taxon>
        <taxon>Bacillales</taxon>
        <taxon>Alicyclobacillaceae</taxon>
        <taxon>Tumebacillus</taxon>
    </lineage>
</organism>
<protein>
    <submittedName>
        <fullName evidence="2">Uncharacterized protein</fullName>
    </submittedName>
</protein>
<sequence>MVQRASVSSRTSAPGSEKQATSPVQQAHPRTLTSQLLQMQQMYGNQAVSQMMKSYGSQNAQPIQRVTSYHQFAQTSRIGTKPAKILLDYWALLVRISQAMMAKSAKVPSVFSQAKVASITIQSNYVPKVLTPTDTLSPEQVKEYRQALEDLWSQLEYLEPDVDEAEAGTYAPPEPVDQIDPEKSPAVNNNKPTLKLYRKMHASEAQSIKQNGLPKAMTFNTSDSYKKYFTTSLSHTQEFQNANSTDASNEVVMEFVVDWDSYWKYVSDFAKPNQKTGVMSDRNSAIMNQERLVKGPRANFLVQDQVDQVHSAKEHHNIGVGQGNVADFNKFIISQRVMDVSEWQTAD</sequence>
<evidence type="ECO:0000313" key="2">
    <source>
        <dbReference type="EMBL" id="MBL0389230.1"/>
    </source>
</evidence>
<name>A0ABS1JG10_9BACL</name>
<gene>
    <name evidence="2" type="ORF">JJB07_21795</name>
</gene>